<reference evidence="1 2" key="2">
    <citation type="journal article" date="2022" name="Mol. Ecol. Resour.">
        <title>The genomes of chicory, endive, great burdock and yacon provide insights into Asteraceae paleo-polyploidization history and plant inulin production.</title>
        <authorList>
            <person name="Fan W."/>
            <person name="Wang S."/>
            <person name="Wang H."/>
            <person name="Wang A."/>
            <person name="Jiang F."/>
            <person name="Liu H."/>
            <person name="Zhao H."/>
            <person name="Xu D."/>
            <person name="Zhang Y."/>
        </authorList>
    </citation>
    <scope>NUCLEOTIDE SEQUENCE [LARGE SCALE GENOMIC DNA]</scope>
    <source>
        <strain evidence="2">cv. Punajuju</strain>
        <tissue evidence="1">Leaves</tissue>
    </source>
</reference>
<proteinExistence type="predicted"/>
<gene>
    <name evidence="1" type="ORF">L2E82_45544</name>
</gene>
<name>A0ACB8ZTD7_CICIN</name>
<organism evidence="1 2">
    <name type="scientific">Cichorium intybus</name>
    <name type="common">Chicory</name>
    <dbReference type="NCBI Taxonomy" id="13427"/>
    <lineage>
        <taxon>Eukaryota</taxon>
        <taxon>Viridiplantae</taxon>
        <taxon>Streptophyta</taxon>
        <taxon>Embryophyta</taxon>
        <taxon>Tracheophyta</taxon>
        <taxon>Spermatophyta</taxon>
        <taxon>Magnoliopsida</taxon>
        <taxon>eudicotyledons</taxon>
        <taxon>Gunneridae</taxon>
        <taxon>Pentapetalae</taxon>
        <taxon>asterids</taxon>
        <taxon>campanulids</taxon>
        <taxon>Asterales</taxon>
        <taxon>Asteraceae</taxon>
        <taxon>Cichorioideae</taxon>
        <taxon>Cichorieae</taxon>
        <taxon>Cichoriinae</taxon>
        <taxon>Cichorium</taxon>
    </lineage>
</organism>
<dbReference type="EMBL" id="CM042016">
    <property type="protein sequence ID" value="KAI3700903.1"/>
    <property type="molecule type" value="Genomic_DNA"/>
</dbReference>
<dbReference type="Proteomes" id="UP001055811">
    <property type="component" value="Linkage Group LG08"/>
</dbReference>
<evidence type="ECO:0000313" key="1">
    <source>
        <dbReference type="EMBL" id="KAI3700903.1"/>
    </source>
</evidence>
<evidence type="ECO:0000313" key="2">
    <source>
        <dbReference type="Proteomes" id="UP001055811"/>
    </source>
</evidence>
<keyword evidence="2" id="KW-1185">Reference proteome</keyword>
<protein>
    <submittedName>
        <fullName evidence="1">Uncharacterized protein</fullName>
    </submittedName>
</protein>
<comment type="caution">
    <text evidence="1">The sequence shown here is derived from an EMBL/GenBank/DDBJ whole genome shotgun (WGS) entry which is preliminary data.</text>
</comment>
<accession>A0ACB8ZTD7</accession>
<sequence>MSESLSDSDTAMLEFVRKHLLEDPDNSCSFPATNMPSDEQHYCRSSSFTSPFSIDTSVEQSFSVNSYVDSLSSVISSCNSGVCSSSNSIITPIFLDNSLTSSCSESSHSPSSSYRRSNLIHGSDTSNIFQVTNWEGGPALHSPRSPILTEEVQFKVDFSLGQVEKIQKNDQKTKDWRRFRGVRRRPWGKFAAEIKNPCKKGARIWLGTFSTPEEAALAYDQAAFQIRGSRAMVNFPHLIGSKSLKPLCSLSQVALECKLKNKGLKTKTEQ</sequence>
<reference evidence="2" key="1">
    <citation type="journal article" date="2022" name="Mol. Ecol. Resour.">
        <title>The genomes of chicory, endive, great burdock and yacon provide insights into Asteraceae palaeo-polyploidization history and plant inulin production.</title>
        <authorList>
            <person name="Fan W."/>
            <person name="Wang S."/>
            <person name="Wang H."/>
            <person name="Wang A."/>
            <person name="Jiang F."/>
            <person name="Liu H."/>
            <person name="Zhao H."/>
            <person name="Xu D."/>
            <person name="Zhang Y."/>
        </authorList>
    </citation>
    <scope>NUCLEOTIDE SEQUENCE [LARGE SCALE GENOMIC DNA]</scope>
    <source>
        <strain evidence="2">cv. Punajuju</strain>
    </source>
</reference>